<dbReference type="EMBL" id="PJNB01000001">
    <property type="protein sequence ID" value="PKW13130.1"/>
    <property type="molecule type" value="Genomic_DNA"/>
</dbReference>
<dbReference type="Pfam" id="PF00376">
    <property type="entry name" value="MerR"/>
    <property type="match status" value="1"/>
</dbReference>
<gene>
    <name evidence="2" type="ORF">A8926_0637</name>
</gene>
<reference evidence="2" key="1">
    <citation type="submission" date="2017-12" db="EMBL/GenBank/DDBJ databases">
        <title>Sequencing the genomes of 1000 Actinobacteria strains.</title>
        <authorList>
            <person name="Klenk H.-P."/>
        </authorList>
    </citation>
    <scope>NUCLEOTIDE SEQUENCE [LARGE SCALE GENOMIC DNA]</scope>
    <source>
        <strain evidence="2">DSM 44228</strain>
    </source>
</reference>
<dbReference type="InterPro" id="IPR000551">
    <property type="entry name" value="MerR-type_HTH_dom"/>
</dbReference>
<proteinExistence type="predicted"/>
<evidence type="ECO:0000313" key="2">
    <source>
        <dbReference type="EMBL" id="PKW13130.1"/>
    </source>
</evidence>
<comment type="caution">
    <text evidence="2">The sequence shown here is derived from an EMBL/GenBank/DDBJ whole genome shotgun (WGS) entry which is preliminary data.</text>
</comment>
<evidence type="ECO:0000259" key="1">
    <source>
        <dbReference type="Pfam" id="PF00376"/>
    </source>
</evidence>
<keyword evidence="3" id="KW-1185">Reference proteome</keyword>
<dbReference type="AlphaFoldDB" id="A0A2N3XRA3"/>
<accession>A0A2N3XRA3</accession>
<organism evidence="2 3">
    <name type="scientific">Saccharopolyspora spinosa</name>
    <dbReference type="NCBI Taxonomy" id="60894"/>
    <lineage>
        <taxon>Bacteria</taxon>
        <taxon>Bacillati</taxon>
        <taxon>Actinomycetota</taxon>
        <taxon>Actinomycetes</taxon>
        <taxon>Pseudonocardiales</taxon>
        <taxon>Pseudonocardiaceae</taxon>
        <taxon>Saccharopolyspora</taxon>
    </lineage>
</organism>
<evidence type="ECO:0000313" key="3">
    <source>
        <dbReference type="Proteomes" id="UP000233786"/>
    </source>
</evidence>
<sequence>MPIEASKAATVVRGIDDEAVTDDASPLISSTELAKKLGLARRTISHYAKEGLITPALVTPGGQYRWRYDDVVAEMRALAEKRRHERD</sequence>
<name>A0A2N3XRA3_SACSN</name>
<dbReference type="GO" id="GO:0003677">
    <property type="term" value="F:DNA binding"/>
    <property type="evidence" value="ECO:0007669"/>
    <property type="project" value="InterPro"/>
</dbReference>
<protein>
    <submittedName>
        <fullName evidence="2">MerR-like DNA binding protein</fullName>
    </submittedName>
</protein>
<dbReference type="SUPFAM" id="SSF46955">
    <property type="entry name" value="Putative DNA-binding domain"/>
    <property type="match status" value="1"/>
</dbReference>
<dbReference type="GO" id="GO:0006355">
    <property type="term" value="P:regulation of DNA-templated transcription"/>
    <property type="evidence" value="ECO:0007669"/>
    <property type="project" value="InterPro"/>
</dbReference>
<dbReference type="Proteomes" id="UP000233786">
    <property type="component" value="Unassembled WGS sequence"/>
</dbReference>
<dbReference type="Gene3D" id="1.10.1660.10">
    <property type="match status" value="1"/>
</dbReference>
<feature type="domain" description="HTH merR-type" evidence="1">
    <location>
        <begin position="31"/>
        <end position="65"/>
    </location>
</feature>
<dbReference type="InterPro" id="IPR009061">
    <property type="entry name" value="DNA-bd_dom_put_sf"/>
</dbReference>